<dbReference type="GO" id="GO:0000049">
    <property type="term" value="F:tRNA binding"/>
    <property type="evidence" value="ECO:0007669"/>
    <property type="project" value="TreeGrafter"/>
</dbReference>
<dbReference type="AlphaFoldDB" id="A0AAJ6YXU9"/>
<dbReference type="GO" id="GO:0006420">
    <property type="term" value="P:arginyl-tRNA aminoacylation"/>
    <property type="evidence" value="ECO:0007669"/>
    <property type="project" value="InterPro"/>
</dbReference>
<evidence type="ECO:0000259" key="1">
    <source>
        <dbReference type="SMART" id="SM00836"/>
    </source>
</evidence>
<reference evidence="3" key="1">
    <citation type="submission" date="2025-08" db="UniProtKB">
        <authorList>
            <consortium name="RefSeq"/>
        </authorList>
    </citation>
    <scope>IDENTIFICATION</scope>
</reference>
<dbReference type="GO" id="GO:0005524">
    <property type="term" value="F:ATP binding"/>
    <property type="evidence" value="ECO:0007669"/>
    <property type="project" value="InterPro"/>
</dbReference>
<proteinExistence type="predicted"/>
<dbReference type="InterPro" id="IPR008909">
    <property type="entry name" value="DALR_anticod-bd"/>
</dbReference>
<gene>
    <name evidence="3" type="primary">LOC105368868</name>
</gene>
<dbReference type="Proteomes" id="UP000695007">
    <property type="component" value="Unplaced"/>
</dbReference>
<dbReference type="KEGG" id="csol:105368868"/>
<protein>
    <submittedName>
        <fullName evidence="3">Uncharacterized protein LOC105368868</fullName>
    </submittedName>
</protein>
<dbReference type="InterPro" id="IPR009080">
    <property type="entry name" value="tRNAsynth_Ia_anticodon-bd"/>
</dbReference>
<dbReference type="PANTHER" id="PTHR16043">
    <property type="entry name" value="DALRD3 PROTEIN"/>
    <property type="match status" value="1"/>
</dbReference>
<dbReference type="InterPro" id="IPR037380">
    <property type="entry name" value="DALRD3"/>
</dbReference>
<dbReference type="Gene3D" id="1.10.730.10">
    <property type="entry name" value="Isoleucyl-tRNA Synthetase, Domain 1"/>
    <property type="match status" value="1"/>
</dbReference>
<feature type="domain" description="DALR anticodon binding" evidence="1">
    <location>
        <begin position="304"/>
        <end position="443"/>
    </location>
</feature>
<sequence length="443" mass="51660">MISPNHLAEIVIKVITGRESRNCGIVYINGKYIRIKGDLSFPLDLDHWRGYIDTESDCFKNSKDILHYFVNRNALTHLTLDADILQVLKNYIIDELNGTYNEINLHQRLYLDYTNKFVLINFRRSIVACDAFKSVTCKHLRSGRKQSCMKHFTLEVDNDKVSEVTNLRLYFLRKVSLNLLKCQDFDAHCDDNISNNYVFTTKSENNIDKSSSPYLCGVILNGNKKKECILSQEMYIQKKVEKIKKLNYLKHFYSNIDANIVEKNVETIAKASVVYELLSVKHSSPVIIEKSDDKEICIKEAAFILYNNVRITAILNKYTRLVFDEDYPQLDPIESVVALYELVDDESWSLIYNYIIKYPDVLEAVVKVEPKLEINIHLLWAFVSCLCHDFSKYYRKHKIIMVYKDGNDLVRVTTRERLHLLKALQTVLINSLSLLDIEELNYM</sequence>
<name>A0AAJ6YXU9_9HYME</name>
<dbReference type="SUPFAM" id="SSF47323">
    <property type="entry name" value="Anticodon-binding domain of a subclass of class I aminoacyl-tRNA synthetases"/>
    <property type="match status" value="1"/>
</dbReference>
<evidence type="ECO:0000313" key="3">
    <source>
        <dbReference type="RefSeq" id="XP_011506311.1"/>
    </source>
</evidence>
<dbReference type="Pfam" id="PF05746">
    <property type="entry name" value="DALR_1"/>
    <property type="match status" value="1"/>
</dbReference>
<dbReference type="GO" id="GO:0106217">
    <property type="term" value="P:tRNA C3-cytosine methylation"/>
    <property type="evidence" value="ECO:0007669"/>
    <property type="project" value="TreeGrafter"/>
</dbReference>
<dbReference type="PANTHER" id="PTHR16043:SF1">
    <property type="entry name" value="DALR ANTICODON-BINDING DOMAIN-CONTAINING PROTEIN 3"/>
    <property type="match status" value="1"/>
</dbReference>
<dbReference type="RefSeq" id="XP_011506311.1">
    <property type="nucleotide sequence ID" value="XM_011508009.1"/>
</dbReference>
<accession>A0AAJ6YXU9</accession>
<organism evidence="2 3">
    <name type="scientific">Ceratosolen solmsi marchali</name>
    <dbReference type="NCBI Taxonomy" id="326594"/>
    <lineage>
        <taxon>Eukaryota</taxon>
        <taxon>Metazoa</taxon>
        <taxon>Ecdysozoa</taxon>
        <taxon>Arthropoda</taxon>
        <taxon>Hexapoda</taxon>
        <taxon>Insecta</taxon>
        <taxon>Pterygota</taxon>
        <taxon>Neoptera</taxon>
        <taxon>Endopterygota</taxon>
        <taxon>Hymenoptera</taxon>
        <taxon>Apocrita</taxon>
        <taxon>Proctotrupomorpha</taxon>
        <taxon>Chalcidoidea</taxon>
        <taxon>Agaonidae</taxon>
        <taxon>Agaoninae</taxon>
        <taxon>Ceratosolen</taxon>
    </lineage>
</organism>
<dbReference type="SMART" id="SM00836">
    <property type="entry name" value="DALR_1"/>
    <property type="match status" value="1"/>
</dbReference>
<dbReference type="GeneID" id="105368868"/>
<keyword evidence="2" id="KW-1185">Reference proteome</keyword>
<evidence type="ECO:0000313" key="2">
    <source>
        <dbReference type="Proteomes" id="UP000695007"/>
    </source>
</evidence>
<dbReference type="GO" id="GO:0004814">
    <property type="term" value="F:arginine-tRNA ligase activity"/>
    <property type="evidence" value="ECO:0007669"/>
    <property type="project" value="InterPro"/>
</dbReference>